<evidence type="ECO:0000256" key="2">
    <source>
        <dbReference type="SAM" id="MobiDB-lite"/>
    </source>
</evidence>
<keyword evidence="1" id="KW-0862">Zinc</keyword>
<gene>
    <name evidence="4" type="ORF">B0A48_16832</name>
</gene>
<dbReference type="EMBL" id="NAJO01000058">
    <property type="protein sequence ID" value="OQN97028.1"/>
    <property type="molecule type" value="Genomic_DNA"/>
</dbReference>
<keyword evidence="5" id="KW-1185">Reference proteome</keyword>
<sequence length="554" mass="59413">MSDTQASGAIINHASGPARSSHPPFLAPLRPSYFIARPDGVLVPLVPVDELSPQIRLPGTGRFLTYQETFGMQYVGTLPYTGKYYDLDAARMISGAASLPLSISAPWHAPIPHHSPSEKRFLASDAMIRLGMSVADSNARTTPSASLHQDPQSRPVSAAASATDWRKPASDSIETTQATIDAILAANINTAKADGLASKSALPASGAAPDQEKKIYCTHWVRHGECDYTQQGCLYKHEMPDKATLESIGFRTVPRWYLEKTAPKLEGMSSKPTVGLPMRAAEWLKPSGDSDSDVGDNSSISDLSDINDDVAKMGVESAPEIESKPVESKPSPTFSFELVSSPDGVPADSGDRKSSSDGNLIDFDYPPCAMGVYVDRSNPIFSSPSTSPSSSKHGSPKQVSASPTITKSTADHKSRPHKVFVPAGESPEQHIAEARVHSTRTRGTEEASLRVDAPTTGTDVVGTSSAACEKSSQLVAAPRKDGMMASKHAPPSLFEADKLRRPYEEWRQARGSRSQAYWLEREGEGQHCEGGQATGYNWYGEAKELVKMSAVDGA</sequence>
<protein>
    <recommendedName>
        <fullName evidence="3">C3H1-type domain-containing protein</fullName>
    </recommendedName>
</protein>
<feature type="compositionally biased region" description="Basic and acidic residues" evidence="2">
    <location>
        <begin position="427"/>
        <end position="449"/>
    </location>
</feature>
<comment type="caution">
    <text evidence="4">The sequence shown here is derived from an EMBL/GenBank/DDBJ whole genome shotgun (WGS) entry which is preliminary data.</text>
</comment>
<feature type="region of interest" description="Disordered" evidence="2">
    <location>
        <begin position="380"/>
        <end position="465"/>
    </location>
</feature>
<proteinExistence type="predicted"/>
<evidence type="ECO:0000313" key="4">
    <source>
        <dbReference type="EMBL" id="OQN97028.1"/>
    </source>
</evidence>
<feature type="compositionally biased region" description="Polar residues" evidence="2">
    <location>
        <begin position="455"/>
        <end position="465"/>
    </location>
</feature>
<feature type="compositionally biased region" description="Polar residues" evidence="2">
    <location>
        <begin position="139"/>
        <end position="155"/>
    </location>
</feature>
<evidence type="ECO:0000313" key="5">
    <source>
        <dbReference type="Proteomes" id="UP000192596"/>
    </source>
</evidence>
<name>A0A1V8SCX6_9PEZI</name>
<evidence type="ECO:0000256" key="1">
    <source>
        <dbReference type="PROSITE-ProRule" id="PRU00723"/>
    </source>
</evidence>
<accession>A0A1V8SCX6</accession>
<feature type="region of interest" description="Disordered" evidence="2">
    <location>
        <begin position="139"/>
        <end position="170"/>
    </location>
</feature>
<feature type="compositionally biased region" description="Polar residues" evidence="2">
    <location>
        <begin position="397"/>
        <end position="408"/>
    </location>
</feature>
<dbReference type="AlphaFoldDB" id="A0A1V8SCX6"/>
<dbReference type="GO" id="GO:0008270">
    <property type="term" value="F:zinc ion binding"/>
    <property type="evidence" value="ECO:0007669"/>
    <property type="project" value="UniProtKB-KW"/>
</dbReference>
<feature type="zinc finger region" description="C3H1-type" evidence="1">
    <location>
        <begin position="211"/>
        <end position="240"/>
    </location>
</feature>
<dbReference type="InterPro" id="IPR000571">
    <property type="entry name" value="Znf_CCCH"/>
</dbReference>
<dbReference type="STRING" id="1507870.A0A1V8SCX6"/>
<dbReference type="InParanoid" id="A0A1V8SCX6"/>
<organism evidence="4 5">
    <name type="scientific">Cryoendolithus antarcticus</name>
    <dbReference type="NCBI Taxonomy" id="1507870"/>
    <lineage>
        <taxon>Eukaryota</taxon>
        <taxon>Fungi</taxon>
        <taxon>Dikarya</taxon>
        <taxon>Ascomycota</taxon>
        <taxon>Pezizomycotina</taxon>
        <taxon>Dothideomycetes</taxon>
        <taxon>Dothideomycetidae</taxon>
        <taxon>Cladosporiales</taxon>
        <taxon>Cladosporiaceae</taxon>
        <taxon>Cryoendolithus</taxon>
    </lineage>
</organism>
<keyword evidence="1" id="KW-0479">Metal-binding</keyword>
<feature type="region of interest" description="Disordered" evidence="2">
    <location>
        <begin position="283"/>
        <end position="360"/>
    </location>
</feature>
<evidence type="ECO:0000259" key="3">
    <source>
        <dbReference type="PROSITE" id="PS50103"/>
    </source>
</evidence>
<dbReference type="OrthoDB" id="5355510at2759"/>
<keyword evidence="1" id="KW-0863">Zinc-finger</keyword>
<reference evidence="5" key="1">
    <citation type="submission" date="2017-03" db="EMBL/GenBank/DDBJ databases">
        <title>Genomes of endolithic fungi from Antarctica.</title>
        <authorList>
            <person name="Coleine C."/>
            <person name="Masonjones S."/>
            <person name="Stajich J.E."/>
        </authorList>
    </citation>
    <scope>NUCLEOTIDE SEQUENCE [LARGE SCALE GENOMIC DNA]</scope>
    <source>
        <strain evidence="5">CCFEE 5527</strain>
    </source>
</reference>
<feature type="compositionally biased region" description="Low complexity" evidence="2">
    <location>
        <begin position="380"/>
        <end position="393"/>
    </location>
</feature>
<dbReference type="PROSITE" id="PS50103">
    <property type="entry name" value="ZF_C3H1"/>
    <property type="match status" value="1"/>
</dbReference>
<feature type="compositionally biased region" description="Low complexity" evidence="2">
    <location>
        <begin position="295"/>
        <end position="304"/>
    </location>
</feature>
<dbReference type="Proteomes" id="UP000192596">
    <property type="component" value="Unassembled WGS sequence"/>
</dbReference>
<feature type="domain" description="C3H1-type" evidence="3">
    <location>
        <begin position="211"/>
        <end position="240"/>
    </location>
</feature>